<keyword evidence="5" id="KW-1185">Reference proteome</keyword>
<dbReference type="InterPro" id="IPR021410">
    <property type="entry name" value="FAF"/>
</dbReference>
<dbReference type="PANTHER" id="PTHR33155">
    <property type="entry name" value="FANTASTIC FOUR-LIKE PROTEIN (DUF3049)"/>
    <property type="match status" value="1"/>
</dbReference>
<protein>
    <recommendedName>
        <fullName evidence="3">FAF domain-containing protein</fullName>
    </recommendedName>
</protein>
<evidence type="ECO:0000259" key="3">
    <source>
        <dbReference type="Pfam" id="PF11250"/>
    </source>
</evidence>
<dbReference type="PANTHER" id="PTHR33155:SF75">
    <property type="entry name" value="OS02G0750800 PROTEIN"/>
    <property type="match status" value="1"/>
</dbReference>
<feature type="region of interest" description="Disordered" evidence="2">
    <location>
        <begin position="263"/>
        <end position="282"/>
    </location>
</feature>
<dbReference type="InterPro" id="IPR046431">
    <property type="entry name" value="FAF_dom"/>
</dbReference>
<dbReference type="EMBL" id="VIEB01001220">
    <property type="protein sequence ID" value="TQD74085.1"/>
    <property type="molecule type" value="Genomic_DNA"/>
</dbReference>
<evidence type="ECO:0000313" key="4">
    <source>
        <dbReference type="EMBL" id="TQD74085.1"/>
    </source>
</evidence>
<feature type="compositionally biased region" description="Acidic residues" evidence="2">
    <location>
        <begin position="266"/>
        <end position="281"/>
    </location>
</feature>
<dbReference type="Pfam" id="PF11250">
    <property type="entry name" value="FAF"/>
    <property type="match status" value="1"/>
</dbReference>
<sequence>MDSSSESYFSTAKSTISSLFGFVLWASSRLPLSPMQSPKGFTTHQCLQLELGLKTLIFPELADKTASRNLDHYHPHIVHSFMVSSSISSSSSSSRWQPSSMFLDSTTSWSSAAMDDLIGTDSGVQIMLCPEQNKLWVENTAGSSTFSTHIKRRRIGTDQIRDRRKKEYPPPIPLLAQTRNLTSRMPWSLTRHCYNGRLVLKGEKVKHQEYFEALRENGRLVINLVHLHDYHFNDDVKSEENEELEMEEGLQFSAEVDAGEIKAERLDDDGDDDDYEDDDESGNNVEKAMALAAYNSVPQSHLGMTSRCKRHQNLSKHFKSEGAMVNLVESSSVVCFGNESDPNIPQDTNTYFAHPDSAPLLPLIVSVM</sequence>
<comment type="similarity">
    <text evidence="1">Belongs to the fantastic four family.</text>
</comment>
<gene>
    <name evidence="4" type="ORF">C1H46_040369</name>
</gene>
<comment type="caution">
    <text evidence="4">The sequence shown here is derived from an EMBL/GenBank/DDBJ whole genome shotgun (WGS) entry which is preliminary data.</text>
</comment>
<name>A0A540KIN3_MALBA</name>
<dbReference type="AlphaFoldDB" id="A0A540KIN3"/>
<evidence type="ECO:0000256" key="1">
    <source>
        <dbReference type="ARBA" id="ARBA00008690"/>
    </source>
</evidence>
<organism evidence="4 5">
    <name type="scientific">Malus baccata</name>
    <name type="common">Siberian crab apple</name>
    <name type="synonym">Pyrus baccata</name>
    <dbReference type="NCBI Taxonomy" id="106549"/>
    <lineage>
        <taxon>Eukaryota</taxon>
        <taxon>Viridiplantae</taxon>
        <taxon>Streptophyta</taxon>
        <taxon>Embryophyta</taxon>
        <taxon>Tracheophyta</taxon>
        <taxon>Spermatophyta</taxon>
        <taxon>Magnoliopsida</taxon>
        <taxon>eudicotyledons</taxon>
        <taxon>Gunneridae</taxon>
        <taxon>Pentapetalae</taxon>
        <taxon>rosids</taxon>
        <taxon>fabids</taxon>
        <taxon>Rosales</taxon>
        <taxon>Rosaceae</taxon>
        <taxon>Amygdaloideae</taxon>
        <taxon>Maleae</taxon>
        <taxon>Malus</taxon>
    </lineage>
</organism>
<proteinExistence type="inferred from homology"/>
<dbReference type="Proteomes" id="UP000315295">
    <property type="component" value="Unassembled WGS sequence"/>
</dbReference>
<accession>A0A540KIN3</accession>
<evidence type="ECO:0000256" key="2">
    <source>
        <dbReference type="SAM" id="MobiDB-lite"/>
    </source>
</evidence>
<feature type="domain" description="FAF" evidence="3">
    <location>
        <begin position="167"/>
        <end position="224"/>
    </location>
</feature>
<reference evidence="4 5" key="1">
    <citation type="journal article" date="2019" name="G3 (Bethesda)">
        <title>Sequencing of a Wild Apple (Malus baccata) Genome Unravels the Differences Between Cultivated and Wild Apple Species Regarding Disease Resistance and Cold Tolerance.</title>
        <authorList>
            <person name="Chen X."/>
        </authorList>
    </citation>
    <scope>NUCLEOTIDE SEQUENCE [LARGE SCALE GENOMIC DNA]</scope>
    <source>
        <strain evidence="5">cv. Shandingzi</strain>
        <tissue evidence="4">Leaves</tissue>
    </source>
</reference>
<evidence type="ECO:0000313" key="5">
    <source>
        <dbReference type="Proteomes" id="UP000315295"/>
    </source>
</evidence>